<feature type="region of interest" description="Disordered" evidence="1">
    <location>
        <begin position="103"/>
        <end position="181"/>
    </location>
</feature>
<keyword evidence="2" id="KW-1133">Transmembrane helix</keyword>
<proteinExistence type="predicted"/>
<evidence type="ECO:0000256" key="1">
    <source>
        <dbReference type="SAM" id="MobiDB-lite"/>
    </source>
</evidence>
<dbReference type="EMBL" id="CALQ01001536">
    <property type="protein sequence ID" value="CCM18287.1"/>
    <property type="molecule type" value="Genomic_DNA"/>
</dbReference>
<feature type="transmembrane region" description="Helical" evidence="2">
    <location>
        <begin position="376"/>
        <end position="395"/>
    </location>
</feature>
<dbReference type="AlphaFoldDB" id="A0A1E1J5Z4"/>
<keyword evidence="2" id="KW-0812">Transmembrane</keyword>
<feature type="transmembrane region" description="Helical" evidence="2">
    <location>
        <begin position="335"/>
        <end position="364"/>
    </location>
</feature>
<feature type="compositionally biased region" description="Polar residues" evidence="1">
    <location>
        <begin position="156"/>
        <end position="174"/>
    </location>
</feature>
<evidence type="ECO:0000256" key="2">
    <source>
        <dbReference type="SAM" id="Phobius"/>
    </source>
</evidence>
<feature type="compositionally biased region" description="Polar residues" evidence="1">
    <location>
        <begin position="40"/>
        <end position="51"/>
    </location>
</feature>
<reference evidence="3" key="1">
    <citation type="submission" date="2012-08" db="EMBL/GenBank/DDBJ databases">
        <title>Comparative genomics of metastatic and non-metastatic Leishmania guyanensis provides insights into polygenic factors involved in Leishmania RNA virus infection.</title>
        <authorList>
            <person name="Smith D."/>
            <person name="Hertz-Fowler C."/>
            <person name="Martin R."/>
            <person name="Dickens N."/>
            <person name="Fasel N."/>
            <person name="Falquet L."/>
            <person name="Beverley S."/>
            <person name="Zangger H."/>
            <person name="Calderon-Copete S."/>
            <person name="Mottram J."/>
            <person name="Xenarios I."/>
        </authorList>
    </citation>
    <scope>NUCLEOTIDE SEQUENCE</scope>
    <source>
        <strain evidence="3">MHOM/BR/75/M4147/SSU:IR2SAT-LUC</strain>
    </source>
</reference>
<gene>
    <name evidence="3" type="primary">LgM4147LRVhigh.32.01870.00540</name>
    <name evidence="3" type="ORF">BN36_3257740</name>
</gene>
<sequence length="698" mass="77688">MDSQSHQMRIQFVDSSDDGASHEAAMNVGSPRDDGEDSTESSMRGTSSAVASHQPYPDGEEPESKNPNRPKGSRSNGGWISSAFYRGVNTAVGLFFGTKNAAPAEPYQPRGGTPSNRQLIPSRTDLDGSGAAGGYITGWPNGSSSSGGWEFDRSQQRSTTELLPSTESASSQEAGNDLEGGSEYDHVSLDLKDTVLLFMQTGSDVFMNIILATLKSSNELVDGETFEIVSGSPALLKVFIDSGRVDISDPQVQSIVQAKLDEVLDGDPYKGDFVSGDLLDYVRFLCNIRTSRITFQQMVLLRYSGFDYVEILIECPYLLENLKKPSFCIYLIFDVLHYISVAISWLGVLVTLTFTAMVVWTVVFWFRNPNTRNNSYWVIITYVGSYVVSLVVTMRAEEGKIKHYDNQIWNYPDNIFRIVPIIPVYEIMLSYVLLRYEISTDAKRFFIIRYDLRNGTYVQHIANSCFYALPQMVLQTFLFTGVQHTPHAYNRIVFWLLLACALTLIVMSIFAYYQIAVFTHSCNNCGFAVLSSRSISSKSYTGFLVRRVHPSDIATKVLVFFTMYFFIAQAVTLIVLLLNLRSCNNGTIVFLSIYTAILGISIIVLVLVYLNLPLSRVMGTMSIPVALMEIAFLVYINAGTTGPGCIISGLGTSKWIVPSIATFALMCLSIVTWLSMLLFEVFRGTRITQRAVDHYILV</sequence>
<feature type="region of interest" description="Disordered" evidence="1">
    <location>
        <begin position="1"/>
        <end position="76"/>
    </location>
</feature>
<evidence type="ECO:0000313" key="3">
    <source>
        <dbReference type="EMBL" id="CCM18287.1"/>
    </source>
</evidence>
<accession>A0A1E1J5Z4</accession>
<feature type="transmembrane region" description="Helical" evidence="2">
    <location>
        <begin position="492"/>
        <end position="513"/>
    </location>
</feature>
<feature type="transmembrane region" description="Helical" evidence="2">
    <location>
        <begin position="586"/>
        <end position="610"/>
    </location>
</feature>
<name>A0A1E1J5Z4_LEIGU</name>
<feature type="transmembrane region" description="Helical" evidence="2">
    <location>
        <begin position="457"/>
        <end position="480"/>
    </location>
</feature>
<feature type="transmembrane region" description="Helical" evidence="2">
    <location>
        <begin position="656"/>
        <end position="679"/>
    </location>
</feature>
<protein>
    <submittedName>
        <fullName evidence="3">Uncharacterized protein</fullName>
    </submittedName>
</protein>
<organism evidence="3">
    <name type="scientific">Leishmania guyanensis</name>
    <dbReference type="NCBI Taxonomy" id="5670"/>
    <lineage>
        <taxon>Eukaryota</taxon>
        <taxon>Discoba</taxon>
        <taxon>Euglenozoa</taxon>
        <taxon>Kinetoplastea</taxon>
        <taxon>Metakinetoplastina</taxon>
        <taxon>Trypanosomatida</taxon>
        <taxon>Trypanosomatidae</taxon>
        <taxon>Leishmaniinae</taxon>
        <taxon>Leishmania</taxon>
        <taxon>Leishmania guyanensis species complex</taxon>
    </lineage>
</organism>
<keyword evidence="2" id="KW-0472">Membrane</keyword>
<feature type="transmembrane region" description="Helical" evidence="2">
    <location>
        <begin position="557"/>
        <end position="580"/>
    </location>
</feature>
<feature type="transmembrane region" description="Helical" evidence="2">
    <location>
        <begin position="415"/>
        <end position="436"/>
    </location>
</feature>